<organism evidence="1 2">
    <name type="scientific">Blastomyces silverae</name>
    <dbReference type="NCBI Taxonomy" id="2060906"/>
    <lineage>
        <taxon>Eukaryota</taxon>
        <taxon>Fungi</taxon>
        <taxon>Dikarya</taxon>
        <taxon>Ascomycota</taxon>
        <taxon>Pezizomycotina</taxon>
        <taxon>Eurotiomycetes</taxon>
        <taxon>Eurotiomycetidae</taxon>
        <taxon>Onygenales</taxon>
        <taxon>Ajellomycetaceae</taxon>
        <taxon>Blastomyces</taxon>
    </lineage>
</organism>
<proteinExistence type="predicted"/>
<evidence type="ECO:0000313" key="1">
    <source>
        <dbReference type="EMBL" id="KLJ06486.1"/>
    </source>
</evidence>
<keyword evidence="2" id="KW-1185">Reference proteome</keyword>
<sequence>MMNYQKYVTGKLTPNAGSMIKSQCWRPKFPDSKSKKNGIRLLLSTINKISKPRQKLPSMLNKITKMS</sequence>
<protein>
    <submittedName>
        <fullName evidence="1">Uncharacterized protein</fullName>
    </submittedName>
</protein>
<accession>A0A0H1BB87</accession>
<dbReference type="EMBL" id="LDEV01003072">
    <property type="protein sequence ID" value="KLJ06486.1"/>
    <property type="molecule type" value="Genomic_DNA"/>
</dbReference>
<name>A0A0H1BB87_9EURO</name>
<reference evidence="2" key="1">
    <citation type="journal article" date="2015" name="PLoS Genet.">
        <title>The dynamic genome and transcriptome of the human fungal pathogen Blastomyces and close relative Emmonsia.</title>
        <authorList>
            <person name="Munoz J.F."/>
            <person name="Gauthier G.M."/>
            <person name="Desjardins C.A."/>
            <person name="Gallo J.E."/>
            <person name="Holder J."/>
            <person name="Sullivan T.D."/>
            <person name="Marty A.J."/>
            <person name="Carmen J.C."/>
            <person name="Chen Z."/>
            <person name="Ding L."/>
            <person name="Gujja S."/>
            <person name="Magrini V."/>
            <person name="Misas E."/>
            <person name="Mitreva M."/>
            <person name="Priest M."/>
            <person name="Saif S."/>
            <person name="Whiston E.A."/>
            <person name="Young S."/>
            <person name="Zeng Q."/>
            <person name="Goldman W.E."/>
            <person name="Mardis E.R."/>
            <person name="Taylor J.W."/>
            <person name="McEwen J.G."/>
            <person name="Clay O.K."/>
            <person name="Klein B.S."/>
            <person name="Cuomo C.A."/>
        </authorList>
    </citation>
    <scope>NUCLEOTIDE SEQUENCE [LARGE SCALE GENOMIC DNA]</scope>
    <source>
        <strain evidence="2">UAMH 139</strain>
    </source>
</reference>
<gene>
    <name evidence="1" type="ORF">EMPG_10118</name>
</gene>
<comment type="caution">
    <text evidence="1">The sequence shown here is derived from an EMBL/GenBank/DDBJ whole genome shotgun (WGS) entry which is preliminary data.</text>
</comment>
<evidence type="ECO:0000313" key="2">
    <source>
        <dbReference type="Proteomes" id="UP000053573"/>
    </source>
</evidence>
<dbReference type="Proteomes" id="UP000053573">
    <property type="component" value="Unassembled WGS sequence"/>
</dbReference>
<dbReference type="AlphaFoldDB" id="A0A0H1BB87"/>